<sequence length="38" mass="4334">MSLFVTGTGQISTSFLDDLKKLAYYIWCLSFIVFVNLV</sequence>
<accession>A0A444VTM2</accession>
<comment type="caution">
    <text evidence="1">The sequence shown here is derived from an EMBL/GenBank/DDBJ whole genome shotgun (WGS) entry which is preliminary data.</text>
</comment>
<dbReference type="EMBL" id="JUIV01000022">
    <property type="protein sequence ID" value="RYJ36823.1"/>
    <property type="molecule type" value="Genomic_DNA"/>
</dbReference>
<gene>
    <name evidence="1" type="ORF">NU08_4084</name>
</gene>
<organism evidence="1 2">
    <name type="scientific">Flavobacterium anhuiense</name>
    <dbReference type="NCBI Taxonomy" id="459526"/>
    <lineage>
        <taxon>Bacteria</taxon>
        <taxon>Pseudomonadati</taxon>
        <taxon>Bacteroidota</taxon>
        <taxon>Flavobacteriia</taxon>
        <taxon>Flavobacteriales</taxon>
        <taxon>Flavobacteriaceae</taxon>
        <taxon>Flavobacterium</taxon>
    </lineage>
</organism>
<evidence type="ECO:0000313" key="1">
    <source>
        <dbReference type="EMBL" id="RYJ36823.1"/>
    </source>
</evidence>
<protein>
    <submittedName>
        <fullName evidence="1">Uncharacterized protein</fullName>
    </submittedName>
</protein>
<evidence type="ECO:0000313" key="2">
    <source>
        <dbReference type="Proteomes" id="UP000290433"/>
    </source>
</evidence>
<name>A0A444VTM2_9FLAO</name>
<reference evidence="1 2" key="1">
    <citation type="submission" date="2014-12" db="EMBL/GenBank/DDBJ databases">
        <title>Genome sequence of Flavobacterium anhuiense RCM74.</title>
        <authorList>
            <person name="Kim J.F."/>
            <person name="Song J.Y."/>
            <person name="Kwak M.-J."/>
            <person name="Lee S.-W."/>
        </authorList>
    </citation>
    <scope>NUCLEOTIDE SEQUENCE [LARGE SCALE GENOMIC DNA]</scope>
    <source>
        <strain evidence="1 2">RCM74</strain>
    </source>
</reference>
<dbReference type="Proteomes" id="UP000290433">
    <property type="component" value="Unassembled WGS sequence"/>
</dbReference>
<dbReference type="AlphaFoldDB" id="A0A444VTM2"/>
<proteinExistence type="predicted"/>